<evidence type="ECO:0000313" key="12">
    <source>
        <dbReference type="Proteomes" id="UP001243330"/>
    </source>
</evidence>
<dbReference type="FunFam" id="3.10.50.10:FF:000003">
    <property type="entry name" value="Class V chitinase CHIT5b"/>
    <property type="match status" value="1"/>
</dbReference>
<feature type="disulfide bond" evidence="8">
    <location>
        <begin position="62"/>
        <end position="66"/>
    </location>
</feature>
<dbReference type="GO" id="GO:0008061">
    <property type="term" value="F:chitin binding"/>
    <property type="evidence" value="ECO:0007669"/>
    <property type="project" value="UniProtKB-UniRule"/>
</dbReference>
<keyword evidence="3 8" id="KW-0147">Chitin-binding</keyword>
<dbReference type="InterPro" id="IPR050314">
    <property type="entry name" value="Glycosyl_Hydrlase_18"/>
</dbReference>
<keyword evidence="5" id="KW-0378">Hydrolase</keyword>
<dbReference type="InterPro" id="IPR017853">
    <property type="entry name" value="GH"/>
</dbReference>
<dbReference type="GO" id="GO:0008843">
    <property type="term" value="F:endochitinase activity"/>
    <property type="evidence" value="ECO:0007669"/>
    <property type="project" value="UniProtKB-EC"/>
</dbReference>
<evidence type="ECO:0000256" key="2">
    <source>
        <dbReference type="ARBA" id="ARBA00012729"/>
    </source>
</evidence>
<feature type="disulfide bond" evidence="8">
    <location>
        <begin position="106"/>
        <end position="110"/>
    </location>
</feature>
<feature type="disulfide bond" evidence="8">
    <location>
        <begin position="44"/>
        <end position="58"/>
    </location>
</feature>
<proteinExistence type="inferred from homology"/>
<feature type="domain" description="GH18" evidence="10">
    <location>
        <begin position="124"/>
        <end position="475"/>
    </location>
</feature>
<dbReference type="PROSITE" id="PS51910">
    <property type="entry name" value="GH18_2"/>
    <property type="match status" value="1"/>
</dbReference>
<dbReference type="InterPro" id="IPR001002">
    <property type="entry name" value="Chitin-bd_1"/>
</dbReference>
<dbReference type="GO" id="GO:0005975">
    <property type="term" value="P:carbohydrate metabolic process"/>
    <property type="evidence" value="ECO:0007669"/>
    <property type="project" value="InterPro"/>
</dbReference>
<reference evidence="11" key="1">
    <citation type="submission" date="2023-01" db="EMBL/GenBank/DDBJ databases">
        <title>Colletotrichum chrysophilum M932 genome sequence.</title>
        <authorList>
            <person name="Baroncelli R."/>
        </authorList>
    </citation>
    <scope>NUCLEOTIDE SEQUENCE</scope>
    <source>
        <strain evidence="11">M932</strain>
    </source>
</reference>
<dbReference type="InterPro" id="IPR011583">
    <property type="entry name" value="Chitinase_II/V-like_cat"/>
</dbReference>
<evidence type="ECO:0000259" key="10">
    <source>
        <dbReference type="PROSITE" id="PS51910"/>
    </source>
</evidence>
<feature type="disulfide bond" evidence="8">
    <location>
        <begin position="88"/>
        <end position="102"/>
    </location>
</feature>
<dbReference type="PROSITE" id="PS50941">
    <property type="entry name" value="CHIT_BIND_I_2"/>
    <property type="match status" value="2"/>
</dbReference>
<dbReference type="PANTHER" id="PTHR11177">
    <property type="entry name" value="CHITINASE"/>
    <property type="match status" value="1"/>
</dbReference>
<comment type="caution">
    <text evidence="11">The sequence shown here is derived from an EMBL/GenBank/DDBJ whole genome shotgun (WGS) entry which is preliminary data.</text>
</comment>
<dbReference type="SMART" id="SM00636">
    <property type="entry name" value="Glyco_18"/>
    <property type="match status" value="1"/>
</dbReference>
<dbReference type="Gene3D" id="3.20.20.80">
    <property type="entry name" value="Glycosidases"/>
    <property type="match status" value="1"/>
</dbReference>
<keyword evidence="8" id="KW-1015">Disulfide bond</keyword>
<evidence type="ECO:0000256" key="1">
    <source>
        <dbReference type="ARBA" id="ARBA00008682"/>
    </source>
</evidence>
<dbReference type="Proteomes" id="UP001243330">
    <property type="component" value="Unassembled WGS sequence"/>
</dbReference>
<dbReference type="EC" id="3.2.1.14" evidence="2"/>
<sequence length="1465" mass="160287">MPDLISMDIFMDTQLVIFLGTTLASSGQGDYTCGPDKPCSNGACCGEDGWCGYSPTYCGDGCQSNCDAKAECGEFAATAGQTCPLNVCCSEFGFCGTTTDFCKEGCQSNCEQPKPSGSSSDVQQRVIGYWETWNMQKPCGTMGPSEIPVHLLTHLFVSFGYINDAFQVTNMDGIDPGLYKSIGNVKARNPSLKIVIALGGWTFSDPGPWQKVFPTLASTPENRATFIKNLIGFLSEYGYDGVDFADDRGGSEGDGENYTALLKELREAINASGKDYIVTFTAPSSYWYLRHFDLKGMEAHVDWINLMSYDLHGVWDSSNPIGNQVLAHTNLTEIDHALDLFWRVDIQPSSVVLGLGFYGRSFELESASCWKPGCAFKGPGAAGRCSNTAGILSYSEIMDILQSTGATAYHDEAAAAKYLVYADNSWISFDDVTTFQAKIDYANSMGLAGVMIWAIDLDTGNLDALRAISSSNKIGGTNTKFTMVDLNRLFPADLLPSEDDPASYGLVNFGSNANSGETDPAKTGFGFMLVTGDSYAVASLKKREDGPEPLVFLDCPVQKRDQAHDKPQQARVACFSSDIKGCFQLMERGVEGTIIEMPENCAAGTLARAISIEVSEDQSIPVGLSGRSLTSDVYTLTFDFNLSNARRDTSNTRVRMDYSNIRGYWNYAVNSPGVQSGSQKRYHAPTTADWREMFTKSQEMDIYEDAYPIKEDLSSPLIWDSVDDCLVNSKEFDQGFAAHVEGTLDARFYYGFSMIATMDQGSLKVDQASGFLTVKGSTDLTFTAGGVGVVDLDKTKKGNPALTSNKPVNHQPHLIEAGDSGAYISLSPYYTVDHQIASFNETGGGSMSPSGPYFNGQLSTRVKSDFGDFNAYFPPTKEDRLRIRDSDRLKNQISIPDENVLYSSTGNGGRLALGTYIKFGMKIQFANLGRGLGSGWTVDLPEMILNYGTMAEFTFFPGSGGSTACTDYKIATGVYQSVKNAGSVGWDETSSLVQVASDSQGPSDGKVCYPVASPAAGVMPGWNYNSGSNVDPTEYLPGDMGDDFSGKSAFSCTNCLSCGSSSTGGNENSGKCCGCENMNVVYWDRDMPSCPECDKPEPRESWPGTVPNAKRDALDNTTSDPENNGDFALLDKRKAGEATMMSKDMTICKQAWETAGQFMYPAFPRPAANPWDGIQNGRWDSISKYWGNSSASCSDWSVTRLAQADTELVNGVLIRSPYNNLRAAEHVFEGQTISQFFNSWLDKGYIPGQMPPPSNPTPKMPCAIIEKTMFDESSTSPWTDSNGKVVGFIDLLTSELGNEAHKDRLAIYKSRPNMMKGRMFSGKQCTDIKEFKKMSMDAQLQATKELGLVFEYMNNPTIWSMYCGTYENIHTALGHFDNWYAQSGNTVTIPNLQNEWKLYIETVLKSMVQRSRTSFDDQYREAISRLQSGNNAHAFYRSHWATNQFQNRAKIRITSTCKNLAAINV</sequence>
<dbReference type="PANTHER" id="PTHR11177:SF397">
    <property type="entry name" value="CHITINASE"/>
    <property type="match status" value="1"/>
</dbReference>
<keyword evidence="7" id="KW-0326">Glycosidase</keyword>
<dbReference type="SUPFAM" id="SSF54556">
    <property type="entry name" value="Chitinase insertion domain"/>
    <property type="match status" value="1"/>
</dbReference>
<evidence type="ECO:0000313" key="11">
    <source>
        <dbReference type="EMBL" id="KAK1840379.1"/>
    </source>
</evidence>
<dbReference type="InterPro" id="IPR029070">
    <property type="entry name" value="Chitinase_insertion_sf"/>
</dbReference>
<dbReference type="SUPFAM" id="SSF51445">
    <property type="entry name" value="(Trans)glycosidases"/>
    <property type="match status" value="1"/>
</dbReference>
<feature type="domain" description="Chitin-binding type-1" evidence="9">
    <location>
        <begin position="69"/>
        <end position="112"/>
    </location>
</feature>
<dbReference type="Pfam" id="PF00187">
    <property type="entry name" value="Chitin_bind_1"/>
    <property type="match status" value="1"/>
</dbReference>
<accession>A0AAD9A7G7</accession>
<keyword evidence="12" id="KW-1185">Reference proteome</keyword>
<dbReference type="SMART" id="SM00270">
    <property type="entry name" value="ChtBD1"/>
    <property type="match status" value="2"/>
</dbReference>
<evidence type="ECO:0000256" key="3">
    <source>
        <dbReference type="ARBA" id="ARBA00022669"/>
    </source>
</evidence>
<evidence type="ECO:0000256" key="7">
    <source>
        <dbReference type="ARBA" id="ARBA00023295"/>
    </source>
</evidence>
<keyword evidence="6" id="KW-0325">Glycoprotein</keyword>
<dbReference type="Pfam" id="PF00704">
    <property type="entry name" value="Glyco_hydro_18"/>
    <property type="match status" value="1"/>
</dbReference>
<dbReference type="InterPro" id="IPR001223">
    <property type="entry name" value="Glyco_hydro18_cat"/>
</dbReference>
<gene>
    <name evidence="11" type="ORF">CCHR01_16988</name>
</gene>
<evidence type="ECO:0000256" key="8">
    <source>
        <dbReference type="PROSITE-ProRule" id="PRU00261"/>
    </source>
</evidence>
<dbReference type="InterPro" id="IPR018371">
    <property type="entry name" value="Chitin-binding_1_CS"/>
</dbReference>
<comment type="caution">
    <text evidence="8">Lacks conserved residue(s) required for the propagation of feature annotation.</text>
</comment>
<keyword evidence="4" id="KW-0732">Signal</keyword>
<dbReference type="EMBL" id="JAQOWY010000567">
    <property type="protein sequence ID" value="KAK1840379.1"/>
    <property type="molecule type" value="Genomic_DNA"/>
</dbReference>
<evidence type="ECO:0000256" key="6">
    <source>
        <dbReference type="ARBA" id="ARBA00023180"/>
    </source>
</evidence>
<evidence type="ECO:0000256" key="4">
    <source>
        <dbReference type="ARBA" id="ARBA00022729"/>
    </source>
</evidence>
<dbReference type="Gene3D" id="3.10.50.10">
    <property type="match status" value="1"/>
</dbReference>
<dbReference type="Gene3D" id="3.30.60.10">
    <property type="entry name" value="Endochitinase-like"/>
    <property type="match status" value="2"/>
</dbReference>
<dbReference type="SUPFAM" id="SSF57016">
    <property type="entry name" value="Plant lectins/antimicrobial peptides"/>
    <property type="match status" value="2"/>
</dbReference>
<evidence type="ECO:0000259" key="9">
    <source>
        <dbReference type="PROSITE" id="PS50941"/>
    </source>
</evidence>
<feature type="disulfide bond" evidence="8">
    <location>
        <begin position="83"/>
        <end position="95"/>
    </location>
</feature>
<protein>
    <recommendedName>
        <fullName evidence="2">chitinase</fullName>
        <ecNumber evidence="2">3.2.1.14</ecNumber>
    </recommendedName>
</protein>
<feature type="disulfide bond" evidence="8">
    <location>
        <begin position="39"/>
        <end position="51"/>
    </location>
</feature>
<comment type="similarity">
    <text evidence="1">Belongs to the glycosyl hydrolase 18 family. Chitinase class V subfamily.</text>
</comment>
<organism evidence="11 12">
    <name type="scientific">Colletotrichum chrysophilum</name>
    <dbReference type="NCBI Taxonomy" id="1836956"/>
    <lineage>
        <taxon>Eukaryota</taxon>
        <taxon>Fungi</taxon>
        <taxon>Dikarya</taxon>
        <taxon>Ascomycota</taxon>
        <taxon>Pezizomycotina</taxon>
        <taxon>Sordariomycetes</taxon>
        <taxon>Hypocreomycetidae</taxon>
        <taxon>Glomerellales</taxon>
        <taxon>Glomerellaceae</taxon>
        <taxon>Colletotrichum</taxon>
        <taxon>Colletotrichum gloeosporioides species complex</taxon>
    </lineage>
</organism>
<dbReference type="CDD" id="cd06922">
    <property type="entry name" value="ChtBD1_GH18_1"/>
    <property type="match status" value="1"/>
</dbReference>
<dbReference type="InterPro" id="IPR036861">
    <property type="entry name" value="Endochitinase-like_sf"/>
</dbReference>
<feature type="domain" description="Chitin-binding type-1" evidence="9">
    <location>
        <begin position="30"/>
        <end position="68"/>
    </location>
</feature>
<dbReference type="PROSITE" id="PS00026">
    <property type="entry name" value="CHIT_BIND_I_1"/>
    <property type="match status" value="1"/>
</dbReference>
<name>A0AAD9A7G7_9PEZI</name>
<dbReference type="CDD" id="cd00035">
    <property type="entry name" value="ChtBD1"/>
    <property type="match status" value="1"/>
</dbReference>
<evidence type="ECO:0000256" key="5">
    <source>
        <dbReference type="ARBA" id="ARBA00022801"/>
    </source>
</evidence>